<feature type="region of interest" description="Disordered" evidence="1">
    <location>
        <begin position="367"/>
        <end position="405"/>
    </location>
</feature>
<dbReference type="Proteomes" id="UP000053411">
    <property type="component" value="Unassembled WGS sequence"/>
</dbReference>
<dbReference type="RefSeq" id="XP_016629493.1">
    <property type="nucleotide sequence ID" value="XM_016779383.1"/>
</dbReference>
<sequence>MASKRSRQAFEADLQKQSSPFVLYGTPLPPLDENVRDDGSFVPVWKQEVTDERGRKRLHGAFTGGFSAGYFNTVGSKEGWSPSSFVSSRQNRAKAAQNVPQQRPEDFMDEEDLREAEELRTLNTSSEFAGFGTEHDAMRKTAAIDIFRPLDETIGSKLLKRMGWREGQGIGPRVRRAAKAGENDEEDDNDDQPAQTHLFAPDDVQLVSYTRKTDRKGLGYDGELQGQDLPATRSITTMNPRPGSADQPSEEEGTAPLFGLKKKPGRARKRTGFGVGVLNDDGSDDEDPYSMGPKISYHKVIGGEKMPKSKSKSTGSAANPLVKTKPAFISRKLATLKAVLRKCHDGRLPLDGFVLTDELDSLGSMTIQDEKYKPPEVPEGWKSSISPETEPDTASTFVSTAEAAKSSNLTAKSRASLLGESLLPGKSVFDFLTPAARDRMAAASGRQNLPAAGSEPPPDSHQPSESKTKELRTMVPHLDQDVALQALSRAAGGWMPYAEDEHKRLRYRTYLEIQAGLRAADEVPPRAEKMRQEDWILEMQEFTRAAEVFKPISGLMATRFTTSSSSPTGEDGKSGDLTTDSLLTKPKAKPEDPAESAAKLGMFGPMTRSIVNFYPTRLLCKRFNVPMPTHAGSGEGRDGGGTASTSGEPSFAVPQFRSFASAGFQHEEGSEVSQSQAENRMDQPSIPAMVQNQPAPLDPDRNEALEQERPGQAVFKAIFGSDDEDD</sequence>
<dbReference type="Pfam" id="PF07713">
    <property type="entry name" value="DUF1604"/>
    <property type="match status" value="1"/>
</dbReference>
<feature type="compositionally biased region" description="Polar residues" evidence="1">
    <location>
        <begin position="559"/>
        <end position="568"/>
    </location>
</feature>
<dbReference type="Pfam" id="PF26093">
    <property type="entry name" value="HTH_TGH"/>
    <property type="match status" value="1"/>
</dbReference>
<proteinExistence type="predicted"/>
<dbReference type="Pfam" id="PF01585">
    <property type="entry name" value="G-patch"/>
    <property type="match status" value="1"/>
</dbReference>
<gene>
    <name evidence="3" type="ORF">Z520_08887</name>
</gene>
<feature type="region of interest" description="Disordered" evidence="1">
    <location>
        <begin position="81"/>
        <end position="112"/>
    </location>
</feature>
<dbReference type="PANTHER" id="PTHR13384">
    <property type="entry name" value="G PATCH DOMAIN-CONTAINING PROTEIN 1"/>
    <property type="match status" value="1"/>
</dbReference>
<dbReference type="GO" id="GO:0006397">
    <property type="term" value="P:mRNA processing"/>
    <property type="evidence" value="ECO:0007669"/>
    <property type="project" value="InterPro"/>
</dbReference>
<name>A0A0D2H0N8_9EURO</name>
<feature type="region of interest" description="Disordered" evidence="1">
    <location>
        <begin position="440"/>
        <end position="469"/>
    </location>
</feature>
<evidence type="ECO:0000313" key="3">
    <source>
        <dbReference type="EMBL" id="KIX95370.1"/>
    </source>
</evidence>
<feature type="region of interest" description="Disordered" evidence="1">
    <location>
        <begin position="664"/>
        <end position="712"/>
    </location>
</feature>
<accession>A0A0D2H0N8</accession>
<dbReference type="GO" id="GO:0005634">
    <property type="term" value="C:nucleus"/>
    <property type="evidence" value="ECO:0007669"/>
    <property type="project" value="TreeGrafter"/>
</dbReference>
<feature type="domain" description="G-patch" evidence="2">
    <location>
        <begin position="151"/>
        <end position="223"/>
    </location>
</feature>
<feature type="compositionally biased region" description="Polar residues" evidence="1">
    <location>
        <begin position="81"/>
        <end position="90"/>
    </location>
</feature>
<dbReference type="InterPro" id="IPR011666">
    <property type="entry name" value="DUF1604"/>
</dbReference>
<feature type="region of interest" description="Disordered" evidence="1">
    <location>
        <begin position="559"/>
        <end position="600"/>
    </location>
</feature>
<dbReference type="InterPro" id="IPR000467">
    <property type="entry name" value="G_patch_dom"/>
</dbReference>
<dbReference type="GO" id="GO:0003723">
    <property type="term" value="F:RNA binding"/>
    <property type="evidence" value="ECO:0007669"/>
    <property type="project" value="TreeGrafter"/>
</dbReference>
<feature type="compositionally biased region" description="Basic and acidic residues" evidence="1">
    <location>
        <begin position="698"/>
        <end position="709"/>
    </location>
</feature>
<evidence type="ECO:0000259" key="2">
    <source>
        <dbReference type="PROSITE" id="PS50174"/>
    </source>
</evidence>
<dbReference type="GeneID" id="27714633"/>
<dbReference type="PANTHER" id="PTHR13384:SF19">
    <property type="entry name" value="G PATCH DOMAIN-CONTAINING PROTEIN 1"/>
    <property type="match status" value="1"/>
</dbReference>
<feature type="region of interest" description="Disordered" evidence="1">
    <location>
        <begin position="216"/>
        <end position="266"/>
    </location>
</feature>
<dbReference type="PROSITE" id="PS50174">
    <property type="entry name" value="G_PATCH"/>
    <property type="match status" value="1"/>
</dbReference>
<dbReference type="STRING" id="1442371.A0A0D2H0N8"/>
<feature type="compositionally biased region" description="Polar residues" evidence="1">
    <location>
        <begin position="383"/>
        <end position="405"/>
    </location>
</feature>
<dbReference type="EMBL" id="KN848082">
    <property type="protein sequence ID" value="KIX95370.1"/>
    <property type="molecule type" value="Genomic_DNA"/>
</dbReference>
<organism evidence="3 4">
    <name type="scientific">Fonsecaea multimorphosa CBS 102226</name>
    <dbReference type="NCBI Taxonomy" id="1442371"/>
    <lineage>
        <taxon>Eukaryota</taxon>
        <taxon>Fungi</taxon>
        <taxon>Dikarya</taxon>
        <taxon>Ascomycota</taxon>
        <taxon>Pezizomycotina</taxon>
        <taxon>Eurotiomycetes</taxon>
        <taxon>Chaetothyriomycetidae</taxon>
        <taxon>Chaetothyriales</taxon>
        <taxon>Herpotrichiellaceae</taxon>
        <taxon>Fonsecaea</taxon>
    </lineage>
</organism>
<dbReference type="VEuPathDB" id="FungiDB:Z520_08887"/>
<feature type="region of interest" description="Disordered" evidence="1">
    <location>
        <begin position="169"/>
        <end position="198"/>
    </location>
</feature>
<reference evidence="3 4" key="1">
    <citation type="submission" date="2015-01" db="EMBL/GenBank/DDBJ databases">
        <title>The Genome Sequence of Fonsecaea multimorphosa CBS 102226.</title>
        <authorList>
            <consortium name="The Broad Institute Genomics Platform"/>
            <person name="Cuomo C."/>
            <person name="de Hoog S."/>
            <person name="Gorbushina A."/>
            <person name="Stielow B."/>
            <person name="Teixiera M."/>
            <person name="Abouelleil A."/>
            <person name="Chapman S.B."/>
            <person name="Priest M."/>
            <person name="Young S.K."/>
            <person name="Wortman J."/>
            <person name="Nusbaum C."/>
            <person name="Birren B."/>
        </authorList>
    </citation>
    <scope>NUCLEOTIDE SEQUENCE [LARGE SCALE GENOMIC DNA]</scope>
    <source>
        <strain evidence="3 4">CBS 102226</strain>
    </source>
</reference>
<evidence type="ECO:0000256" key="1">
    <source>
        <dbReference type="SAM" id="MobiDB-lite"/>
    </source>
</evidence>
<keyword evidence="4" id="KW-1185">Reference proteome</keyword>
<evidence type="ECO:0000313" key="4">
    <source>
        <dbReference type="Proteomes" id="UP000053411"/>
    </source>
</evidence>
<dbReference type="AlphaFoldDB" id="A0A0D2H0N8"/>
<feature type="region of interest" description="Disordered" evidence="1">
    <location>
        <begin position="630"/>
        <end position="651"/>
    </location>
</feature>
<dbReference type="OrthoDB" id="20507at2759"/>
<protein>
    <recommendedName>
        <fullName evidence="2">G-patch domain-containing protein</fullName>
    </recommendedName>
</protein>